<evidence type="ECO:0000259" key="4">
    <source>
        <dbReference type="Pfam" id="PF13863"/>
    </source>
</evidence>
<sequence>MANASLPLLHEGDPRLKLTLENRIRNIFVTQLEETRQSENVNHIPVLTEAPSRVLETGVNTLQRTLVLKKQVELDQVDRQLALKREEFKILIQTLTQRNAELDLRHQETKDKAKKFEKFVEDNEVKRRRAIKKYQTARQQNTLKNKDIEDIAQQLRKLKVRQQQLKDRVAKYKIYEDYLMKMLDYLPESYLDYGTDSLIMPLIRRYETLSVTNKALEQRGGQLVEELEQGHRRLDLLKQKHNNDKLMANKELSELQSRRDMLKEQNKQWEMNLLMDQGHQRDQVEEMASLLIAIKNLGEQCYLNTYGPLEDMDLLRMLDMVREYILETSDTERKATRLMEYGAAMTSGTDLAAAFSKGEAPSIKNSNSKTQLKSPSKFSQKSVIST</sequence>
<protein>
    <submittedName>
        <fullName evidence="5">Coiled-coil domain-containing protein 42</fullName>
    </submittedName>
</protein>
<feature type="region of interest" description="Disordered" evidence="3">
    <location>
        <begin position="358"/>
        <end position="386"/>
    </location>
</feature>
<evidence type="ECO:0000313" key="5">
    <source>
        <dbReference type="EMBL" id="KAK0143332.1"/>
    </source>
</evidence>
<dbReference type="InterPro" id="IPR051147">
    <property type="entry name" value="CFAP_domain-containing"/>
</dbReference>
<feature type="compositionally biased region" description="Polar residues" evidence="3">
    <location>
        <begin position="363"/>
        <end position="386"/>
    </location>
</feature>
<reference evidence="5" key="1">
    <citation type="journal article" date="2023" name="Front. Mar. Sci.">
        <title>A new Merluccius polli reference genome to investigate the effects of global change in West African waters.</title>
        <authorList>
            <person name="Mateo J.L."/>
            <person name="Blanco-Fernandez C."/>
            <person name="Garcia-Vazquez E."/>
            <person name="Machado-Schiaffino G."/>
        </authorList>
    </citation>
    <scope>NUCLEOTIDE SEQUENCE</scope>
    <source>
        <strain evidence="5">C29</strain>
        <tissue evidence="5">Fin</tissue>
    </source>
</reference>
<dbReference type="EMBL" id="JAOPHQ010003419">
    <property type="protein sequence ID" value="KAK0143332.1"/>
    <property type="molecule type" value="Genomic_DNA"/>
</dbReference>
<feature type="coiled-coil region" evidence="2">
    <location>
        <begin position="238"/>
        <end position="272"/>
    </location>
</feature>
<comment type="caution">
    <text evidence="5">The sequence shown here is derived from an EMBL/GenBank/DDBJ whole genome shotgun (WGS) entry which is preliminary data.</text>
</comment>
<dbReference type="Proteomes" id="UP001174136">
    <property type="component" value="Unassembled WGS sequence"/>
</dbReference>
<evidence type="ECO:0000256" key="2">
    <source>
        <dbReference type="SAM" id="Coils"/>
    </source>
</evidence>
<evidence type="ECO:0000313" key="6">
    <source>
        <dbReference type="Proteomes" id="UP001174136"/>
    </source>
</evidence>
<keyword evidence="6" id="KW-1185">Reference proteome</keyword>
<dbReference type="GO" id="GO:0005856">
    <property type="term" value="C:cytoskeleton"/>
    <property type="evidence" value="ECO:0007669"/>
    <property type="project" value="UniProtKB-ARBA"/>
</dbReference>
<dbReference type="InterPro" id="IPR025252">
    <property type="entry name" value="DUF4200"/>
</dbReference>
<dbReference type="Pfam" id="PF13863">
    <property type="entry name" value="DUF4200"/>
    <property type="match status" value="1"/>
</dbReference>
<dbReference type="PANTHER" id="PTHR21683">
    <property type="entry name" value="COILED-COIL DOMAIN-CONTAINING PROTEIN 42 LIKE-2-LIKE-RELATED"/>
    <property type="match status" value="1"/>
</dbReference>
<organism evidence="5 6">
    <name type="scientific">Merluccius polli</name>
    <name type="common">Benguela hake</name>
    <name type="synonym">Merluccius cadenati</name>
    <dbReference type="NCBI Taxonomy" id="89951"/>
    <lineage>
        <taxon>Eukaryota</taxon>
        <taxon>Metazoa</taxon>
        <taxon>Chordata</taxon>
        <taxon>Craniata</taxon>
        <taxon>Vertebrata</taxon>
        <taxon>Euteleostomi</taxon>
        <taxon>Actinopterygii</taxon>
        <taxon>Neopterygii</taxon>
        <taxon>Teleostei</taxon>
        <taxon>Neoteleostei</taxon>
        <taxon>Acanthomorphata</taxon>
        <taxon>Zeiogadaria</taxon>
        <taxon>Gadariae</taxon>
        <taxon>Gadiformes</taxon>
        <taxon>Gadoidei</taxon>
        <taxon>Merlucciidae</taxon>
        <taxon>Merluccius</taxon>
    </lineage>
</organism>
<name>A0AA47P1A0_MERPO</name>
<keyword evidence="1 2" id="KW-0175">Coiled coil</keyword>
<feature type="domain" description="DUF4200" evidence="4">
    <location>
        <begin position="68"/>
        <end position="183"/>
    </location>
</feature>
<evidence type="ECO:0000256" key="1">
    <source>
        <dbReference type="ARBA" id="ARBA00023054"/>
    </source>
</evidence>
<dbReference type="AlphaFoldDB" id="A0AA47P1A0"/>
<accession>A0AA47P1A0</accession>
<gene>
    <name evidence="5" type="ORF">N1851_018525</name>
</gene>
<proteinExistence type="predicted"/>
<dbReference type="PANTHER" id="PTHR21683:SF18">
    <property type="entry name" value="COILED-COIL DOMAIN-CONTAINING PROTEIN 42 HOMOLOG"/>
    <property type="match status" value="1"/>
</dbReference>
<evidence type="ECO:0000256" key="3">
    <source>
        <dbReference type="SAM" id="MobiDB-lite"/>
    </source>
</evidence>